<sequence>MGMISRETRATHTCHSDIQSNLWGQSDNKMISIFPVFPLYPWVLHVILGESPYSRRVHISGKDRVASNLTRDFRSRPSLSPRYFEFILVAFHARAWPIMERAGLQNLNTYCIQTSMCNAIQFRGTCVVSLDACIGISRKSWPPNGIQINEVESLKFMGAPEARGTGLIAKGGQEQGCKYLAKLYTSRSVLKQPTNPSRRSGNHALAIFTVATPPESSAVHPPLAFAALATLKFAPDYSRLCLQRCNNTFCIALALNSIFNPDSAINTLLLSASLSSTTITAAEDALSSMLPPNTTFPYLLSLTM</sequence>
<reference evidence="1" key="1">
    <citation type="journal article" date="2020" name="Stud. Mycol.">
        <title>101 Dothideomycetes genomes: a test case for predicting lifestyles and emergence of pathogens.</title>
        <authorList>
            <person name="Haridas S."/>
            <person name="Albert R."/>
            <person name="Binder M."/>
            <person name="Bloem J."/>
            <person name="Labutti K."/>
            <person name="Salamov A."/>
            <person name="Andreopoulos B."/>
            <person name="Baker S."/>
            <person name="Barry K."/>
            <person name="Bills G."/>
            <person name="Bluhm B."/>
            <person name="Cannon C."/>
            <person name="Castanera R."/>
            <person name="Culley D."/>
            <person name="Daum C."/>
            <person name="Ezra D."/>
            <person name="Gonzalez J."/>
            <person name="Henrissat B."/>
            <person name="Kuo A."/>
            <person name="Liang C."/>
            <person name="Lipzen A."/>
            <person name="Lutzoni F."/>
            <person name="Magnuson J."/>
            <person name="Mondo S."/>
            <person name="Nolan M."/>
            <person name="Ohm R."/>
            <person name="Pangilinan J."/>
            <person name="Park H.-J."/>
            <person name="Ramirez L."/>
            <person name="Alfaro M."/>
            <person name="Sun H."/>
            <person name="Tritt A."/>
            <person name="Yoshinaga Y."/>
            <person name="Zwiers L.-H."/>
            <person name="Turgeon B."/>
            <person name="Goodwin S."/>
            <person name="Spatafora J."/>
            <person name="Crous P."/>
            <person name="Grigoriev I."/>
        </authorList>
    </citation>
    <scope>NUCLEOTIDE SEQUENCE</scope>
    <source>
        <strain evidence="1">ATCC 200398</strain>
    </source>
</reference>
<dbReference type="EMBL" id="MU003573">
    <property type="protein sequence ID" value="KAF2462614.1"/>
    <property type="molecule type" value="Genomic_DNA"/>
</dbReference>
<dbReference type="Proteomes" id="UP000799755">
    <property type="component" value="Unassembled WGS sequence"/>
</dbReference>
<accession>A0ACB6Q6P8</accession>
<comment type="caution">
    <text evidence="1">The sequence shown here is derived from an EMBL/GenBank/DDBJ whole genome shotgun (WGS) entry which is preliminary data.</text>
</comment>
<gene>
    <name evidence="1" type="ORF">BDR25DRAFT_363833</name>
</gene>
<protein>
    <submittedName>
        <fullName evidence="1">Uncharacterized protein</fullName>
    </submittedName>
</protein>
<proteinExistence type="predicted"/>
<organism evidence="1 2">
    <name type="scientific">Lindgomyces ingoldianus</name>
    <dbReference type="NCBI Taxonomy" id="673940"/>
    <lineage>
        <taxon>Eukaryota</taxon>
        <taxon>Fungi</taxon>
        <taxon>Dikarya</taxon>
        <taxon>Ascomycota</taxon>
        <taxon>Pezizomycotina</taxon>
        <taxon>Dothideomycetes</taxon>
        <taxon>Pleosporomycetidae</taxon>
        <taxon>Pleosporales</taxon>
        <taxon>Lindgomycetaceae</taxon>
        <taxon>Lindgomyces</taxon>
    </lineage>
</organism>
<keyword evidence="2" id="KW-1185">Reference proteome</keyword>
<evidence type="ECO:0000313" key="1">
    <source>
        <dbReference type="EMBL" id="KAF2462614.1"/>
    </source>
</evidence>
<name>A0ACB6Q6P8_9PLEO</name>
<evidence type="ECO:0000313" key="2">
    <source>
        <dbReference type="Proteomes" id="UP000799755"/>
    </source>
</evidence>